<keyword evidence="1" id="KW-0812">Transmembrane</keyword>
<feature type="transmembrane region" description="Helical" evidence="1">
    <location>
        <begin position="357"/>
        <end position="376"/>
    </location>
</feature>
<comment type="caution">
    <text evidence="2">The sequence shown here is derived from an EMBL/GenBank/DDBJ whole genome shotgun (WGS) entry which is preliminary data.</text>
</comment>
<feature type="transmembrane region" description="Helical" evidence="1">
    <location>
        <begin position="277"/>
        <end position="300"/>
    </location>
</feature>
<feature type="transmembrane region" description="Helical" evidence="1">
    <location>
        <begin position="7"/>
        <end position="25"/>
    </location>
</feature>
<reference evidence="2 3" key="2">
    <citation type="journal article" date="2019" name="G3 (Bethesda)">
        <title>Hybrid Assembly of the Genome of the Entomopathogenic Nematode Steinernema carpocapsae Identifies the X-Chromosome.</title>
        <authorList>
            <person name="Serra L."/>
            <person name="Macchietto M."/>
            <person name="Macias-Munoz A."/>
            <person name="McGill C.J."/>
            <person name="Rodriguez I.M."/>
            <person name="Rodriguez B."/>
            <person name="Murad R."/>
            <person name="Mortazavi A."/>
        </authorList>
    </citation>
    <scope>NUCLEOTIDE SEQUENCE [LARGE SCALE GENOMIC DNA]</scope>
    <source>
        <strain evidence="2 3">ALL</strain>
    </source>
</reference>
<name>A0A4V6A033_STECR</name>
<dbReference type="STRING" id="34508.A0A4V6A033"/>
<evidence type="ECO:0000256" key="1">
    <source>
        <dbReference type="SAM" id="Phobius"/>
    </source>
</evidence>
<reference evidence="2 3" key="1">
    <citation type="journal article" date="2015" name="Genome Biol.">
        <title>Comparative genomics of Steinernema reveals deeply conserved gene regulatory networks.</title>
        <authorList>
            <person name="Dillman A.R."/>
            <person name="Macchietto M."/>
            <person name="Porter C.F."/>
            <person name="Rogers A."/>
            <person name="Williams B."/>
            <person name="Antoshechkin I."/>
            <person name="Lee M.M."/>
            <person name="Goodwin Z."/>
            <person name="Lu X."/>
            <person name="Lewis E.E."/>
            <person name="Goodrich-Blair H."/>
            <person name="Stock S.P."/>
            <person name="Adams B.J."/>
            <person name="Sternberg P.W."/>
            <person name="Mortazavi A."/>
        </authorList>
    </citation>
    <scope>NUCLEOTIDE SEQUENCE [LARGE SCALE GENOMIC DNA]</scope>
    <source>
        <strain evidence="2 3">ALL</strain>
    </source>
</reference>
<organism evidence="2 3">
    <name type="scientific">Steinernema carpocapsae</name>
    <name type="common">Entomopathogenic nematode</name>
    <dbReference type="NCBI Taxonomy" id="34508"/>
    <lineage>
        <taxon>Eukaryota</taxon>
        <taxon>Metazoa</taxon>
        <taxon>Ecdysozoa</taxon>
        <taxon>Nematoda</taxon>
        <taxon>Chromadorea</taxon>
        <taxon>Rhabditida</taxon>
        <taxon>Tylenchina</taxon>
        <taxon>Panagrolaimomorpha</taxon>
        <taxon>Strongyloidoidea</taxon>
        <taxon>Steinernematidae</taxon>
        <taxon>Steinernema</taxon>
    </lineage>
</organism>
<feature type="transmembrane region" description="Helical" evidence="1">
    <location>
        <begin position="74"/>
        <end position="95"/>
    </location>
</feature>
<accession>A0A4V6A033</accession>
<proteinExistence type="predicted"/>
<feature type="transmembrane region" description="Helical" evidence="1">
    <location>
        <begin position="115"/>
        <end position="135"/>
    </location>
</feature>
<feature type="transmembrane region" description="Helical" evidence="1">
    <location>
        <begin position="31"/>
        <end position="53"/>
    </location>
</feature>
<evidence type="ECO:0000313" key="3">
    <source>
        <dbReference type="Proteomes" id="UP000298663"/>
    </source>
</evidence>
<keyword evidence="1" id="KW-0472">Membrane</keyword>
<keyword evidence="3" id="KW-1185">Reference proteome</keyword>
<evidence type="ECO:0000313" key="2">
    <source>
        <dbReference type="EMBL" id="TKR69135.1"/>
    </source>
</evidence>
<dbReference type="Proteomes" id="UP000298663">
    <property type="component" value="Unassembled WGS sequence"/>
</dbReference>
<feature type="transmembrane region" description="Helical" evidence="1">
    <location>
        <begin position="320"/>
        <end position="337"/>
    </location>
</feature>
<protein>
    <submittedName>
        <fullName evidence="2">Uncharacterized protein</fullName>
    </submittedName>
</protein>
<dbReference type="EMBL" id="AZBU02000007">
    <property type="protein sequence ID" value="TKR69135.1"/>
    <property type="molecule type" value="Genomic_DNA"/>
</dbReference>
<dbReference type="AlphaFoldDB" id="A0A4V6A033"/>
<sequence>MHHICTVALYMIFLLCIFLNLYVLLSRDDTIYYLRIYHLIVGFLMISCGIVMVEFLYRTRNLPKLDAPHEMPRPALIGAVALTIGIVIGYLYKIIFNYAFQNCDKLVDALYGSEFWLDVIYSLIMVVFCALSLVYILQRCYYGSINSHLDEACRLWVNITFSVVWLKIVIYKGYLSHQELCQRKELDGYWCPVMKRHYDCDPSMDLHGTQKIWYYLNKGLLNSAIISCASEFFPRKRQMRQGVRGLLREFMKDISRVYTANPTLKNPPLRIQSYTKIILCTVTYIATALMTVRWVIFFYYSIDFDILALKHWDVNDCMQIVANTAHMFMFLLIWRWTWCLNGDRLDAHHKAQARGDVIILFGCALLLLIKFCLQAAEIECQRADGFIRTDEAVLRTISLAMVQVSNQLLISQL</sequence>
<keyword evidence="1" id="KW-1133">Transmembrane helix</keyword>
<gene>
    <name evidence="2" type="ORF">L596_021327</name>
</gene>
<dbReference type="OrthoDB" id="430340at2759"/>